<dbReference type="PANTHER" id="PTHR38462:SF1">
    <property type="entry name" value="YPRB RIBONUCLEASE H-LIKE DOMAIN-CONTAINING PROTEIN"/>
    <property type="match status" value="1"/>
</dbReference>
<dbReference type="InterPro" id="IPR038720">
    <property type="entry name" value="YprB_RNase_H-like_dom"/>
</dbReference>
<dbReference type="Pfam" id="PF13482">
    <property type="entry name" value="RNase_H_2"/>
    <property type="match status" value="1"/>
</dbReference>
<reference evidence="2 3" key="1">
    <citation type="submission" date="2014-03" db="EMBL/GenBank/DDBJ databases">
        <title>Genome sequence of Clostridium litorale W6, DSM 5388.</title>
        <authorList>
            <person name="Poehlein A."/>
            <person name="Jagirdar A."/>
            <person name="Khonsari B."/>
            <person name="Chibani C.M."/>
            <person name="Gutierrez Gutierrez D.A."/>
            <person name="Davydova E."/>
            <person name="Alghaithi H.S."/>
            <person name="Nair K.P."/>
            <person name="Dhamotharan K."/>
            <person name="Chandran L."/>
            <person name="G W."/>
            <person name="Daniel R."/>
        </authorList>
    </citation>
    <scope>NUCLEOTIDE SEQUENCE [LARGE SCALE GENOMIC DNA]</scope>
    <source>
        <strain evidence="2 3">W6</strain>
    </source>
</reference>
<feature type="domain" description="YprB ribonuclease H-like" evidence="1">
    <location>
        <begin position="19"/>
        <end position="185"/>
    </location>
</feature>
<name>A0A069RGX6_PEPLI</name>
<dbReference type="PANTHER" id="PTHR38462">
    <property type="entry name" value="EXONUCLEASE-LIKE PROTEIN"/>
    <property type="match status" value="1"/>
</dbReference>
<dbReference type="AlphaFoldDB" id="A0A069RGX6"/>
<dbReference type="RefSeq" id="WP_052635957.1">
    <property type="nucleotide sequence ID" value="NZ_FSRH01000007.1"/>
</dbReference>
<keyword evidence="2" id="KW-0540">Nuclease</keyword>
<dbReference type="EMBL" id="JJMM01000005">
    <property type="protein sequence ID" value="KDR96038.1"/>
    <property type="molecule type" value="Genomic_DNA"/>
</dbReference>
<evidence type="ECO:0000313" key="2">
    <source>
        <dbReference type="EMBL" id="KDR96038.1"/>
    </source>
</evidence>
<dbReference type="Proteomes" id="UP000027946">
    <property type="component" value="Unassembled WGS sequence"/>
</dbReference>
<gene>
    <name evidence="2" type="ORF">CLIT_5c00500</name>
</gene>
<sequence>MEIISHTMDEKMGLPENHCIFDIETTGLSHSHSHVILIGVLFEKDGKTHIKQIFAHNRQSEKELLFYFKELFNTFEGHISYNGFSFDIPFLNARLENCGIDFHIEKENGIDLLKIVRSNKDLLGLESCRLKDIEIALGIQRDDTISGKESVQLYELFEKSQDENLKSKILLHNHDDIYYLSKLLNIRDFIKSKKAQNSTSLNINGQESLAFMESFKVKGLSLSIVYSLSSNIPMPFEVYEKNFSVKSKNDSIEMDIDLIRANHSDGKRLLAFDAGSLIPVKKESFIKENISQIGSLILRALFPL</sequence>
<accession>A0A069RGX6</accession>
<evidence type="ECO:0000313" key="3">
    <source>
        <dbReference type="Proteomes" id="UP000027946"/>
    </source>
</evidence>
<dbReference type="InterPro" id="IPR012337">
    <property type="entry name" value="RNaseH-like_sf"/>
</dbReference>
<dbReference type="STRING" id="1121324.CLIT_5c00500"/>
<proteinExistence type="predicted"/>
<dbReference type="OrthoDB" id="9790530at2"/>
<keyword evidence="2" id="KW-0269">Exonuclease</keyword>
<comment type="caution">
    <text evidence="2">The sequence shown here is derived from an EMBL/GenBank/DDBJ whole genome shotgun (WGS) entry which is preliminary data.</text>
</comment>
<dbReference type="eggNOG" id="COG3359">
    <property type="taxonomic scope" value="Bacteria"/>
</dbReference>
<dbReference type="InterPro" id="IPR036397">
    <property type="entry name" value="RNaseH_sf"/>
</dbReference>
<evidence type="ECO:0000259" key="1">
    <source>
        <dbReference type="Pfam" id="PF13482"/>
    </source>
</evidence>
<keyword evidence="3" id="KW-1185">Reference proteome</keyword>
<dbReference type="SUPFAM" id="SSF53098">
    <property type="entry name" value="Ribonuclease H-like"/>
    <property type="match status" value="1"/>
</dbReference>
<organism evidence="2 3">
    <name type="scientific">Peptoclostridium litorale DSM 5388</name>
    <dbReference type="NCBI Taxonomy" id="1121324"/>
    <lineage>
        <taxon>Bacteria</taxon>
        <taxon>Bacillati</taxon>
        <taxon>Bacillota</taxon>
        <taxon>Clostridia</taxon>
        <taxon>Peptostreptococcales</taxon>
        <taxon>Peptoclostridiaceae</taxon>
        <taxon>Peptoclostridium</taxon>
    </lineage>
</organism>
<dbReference type="GO" id="GO:0003676">
    <property type="term" value="F:nucleic acid binding"/>
    <property type="evidence" value="ECO:0007669"/>
    <property type="project" value="InterPro"/>
</dbReference>
<protein>
    <submittedName>
        <fullName evidence="2">Putative 3'-5' exonuclease, PolB family protein</fullName>
    </submittedName>
</protein>
<dbReference type="Gene3D" id="3.30.420.10">
    <property type="entry name" value="Ribonuclease H-like superfamily/Ribonuclease H"/>
    <property type="match status" value="1"/>
</dbReference>
<dbReference type="GO" id="GO:0004527">
    <property type="term" value="F:exonuclease activity"/>
    <property type="evidence" value="ECO:0007669"/>
    <property type="project" value="UniProtKB-KW"/>
</dbReference>
<keyword evidence="2" id="KW-0378">Hydrolase</keyword>